<comment type="subcellular location">
    <subcellularLocation>
        <location evidence="2 8">Nucleus</location>
    </subcellularLocation>
</comment>
<evidence type="ECO:0000256" key="7">
    <source>
        <dbReference type="ARBA" id="ARBA00047740"/>
    </source>
</evidence>
<keyword evidence="5 8" id="KW-0378">Hydrolase</keyword>
<dbReference type="Proteomes" id="UP000320333">
    <property type="component" value="Unassembled WGS sequence"/>
</dbReference>
<dbReference type="GO" id="GO:0004651">
    <property type="term" value="F:polynucleotide 5'-phosphatase activity"/>
    <property type="evidence" value="ECO:0007669"/>
    <property type="project" value="UniProtKB-UniRule"/>
</dbReference>
<comment type="catalytic activity">
    <reaction evidence="7">
        <text>a 5'-end triphospho-ribonucleoside in mRNA + H2O = a 5'-end diphospho-ribonucleoside in mRNA + phosphate + H(+)</text>
        <dbReference type="Rhea" id="RHEA:67004"/>
        <dbReference type="Rhea" id="RHEA-COMP:17164"/>
        <dbReference type="Rhea" id="RHEA-COMP:17165"/>
        <dbReference type="ChEBI" id="CHEBI:15377"/>
        <dbReference type="ChEBI" id="CHEBI:15378"/>
        <dbReference type="ChEBI" id="CHEBI:43474"/>
        <dbReference type="ChEBI" id="CHEBI:167616"/>
        <dbReference type="ChEBI" id="CHEBI:167618"/>
        <dbReference type="EC" id="3.6.1.74"/>
    </reaction>
    <physiologicalReaction direction="left-to-right" evidence="7">
        <dbReference type="Rhea" id="RHEA:67005"/>
    </physiologicalReaction>
</comment>
<evidence type="ECO:0000256" key="1">
    <source>
        <dbReference type="ARBA" id="ARBA00001946"/>
    </source>
</evidence>
<reference evidence="10 11" key="1">
    <citation type="journal article" date="2019" name="Sci. Rep.">
        <title>Comparative genomics of chytrid fungi reveal insights into the obligate biotrophic and pathogenic lifestyle of Synchytrium endobioticum.</title>
        <authorList>
            <person name="van de Vossenberg B.T.L.H."/>
            <person name="Warris S."/>
            <person name="Nguyen H.D.T."/>
            <person name="van Gent-Pelzer M.P.E."/>
            <person name="Joly D.L."/>
            <person name="van de Geest H.C."/>
            <person name="Bonants P.J.M."/>
            <person name="Smith D.S."/>
            <person name="Levesque C.A."/>
            <person name="van der Lee T.A.J."/>
        </authorList>
    </citation>
    <scope>NUCLEOTIDE SEQUENCE [LARGE SCALE GENOMIC DNA]</scope>
    <source>
        <strain evidence="10 11">CBS 675.73</strain>
    </source>
</reference>
<dbReference type="PANTHER" id="PTHR28118:SF1">
    <property type="entry name" value="POLYNUCLEOTIDE 5'-TRIPHOSPHATASE CTL1-RELATED"/>
    <property type="match status" value="1"/>
</dbReference>
<evidence type="ECO:0000256" key="8">
    <source>
        <dbReference type="RuleBase" id="RU367053"/>
    </source>
</evidence>
<accession>A0A507FG58</accession>
<dbReference type="OrthoDB" id="272147at2759"/>
<dbReference type="GO" id="GO:0140818">
    <property type="term" value="F:mRNA 5'-triphosphate monophosphatase activity"/>
    <property type="evidence" value="ECO:0007669"/>
    <property type="project" value="UniProtKB-EC"/>
</dbReference>
<comment type="function">
    <text evidence="8">First step of mRNA capping. Converts the 5'-triphosphate end of a nascent mRNA chain into a diphosphate end.</text>
</comment>
<dbReference type="InterPro" id="IPR040343">
    <property type="entry name" value="Cet1/Ctl1"/>
</dbReference>
<keyword evidence="4 8" id="KW-0507">mRNA processing</keyword>
<evidence type="ECO:0000256" key="6">
    <source>
        <dbReference type="ARBA" id="ARBA00023242"/>
    </source>
</evidence>
<gene>
    <name evidence="10" type="ORF">CcCBS67573_g04180</name>
</gene>
<keyword evidence="6 8" id="KW-0539">Nucleus</keyword>
<evidence type="ECO:0000256" key="2">
    <source>
        <dbReference type="ARBA" id="ARBA00004123"/>
    </source>
</evidence>
<evidence type="ECO:0000256" key="4">
    <source>
        <dbReference type="ARBA" id="ARBA00022664"/>
    </source>
</evidence>
<protein>
    <recommendedName>
        <fullName evidence="8">mRNA-capping enzyme subunit beta</fullName>
        <ecNumber evidence="8">3.6.1.74</ecNumber>
    </recommendedName>
    <alternativeName>
        <fullName evidence="8">mRNA 5'-phosphatase</fullName>
    </alternativeName>
    <alternativeName>
        <fullName evidence="8">mRNA 5'-triphosphate monophosphatase</fullName>
    </alternativeName>
</protein>
<name>A0A507FG58_9FUNG</name>
<keyword evidence="11" id="KW-1185">Reference proteome</keyword>
<evidence type="ECO:0000259" key="9">
    <source>
        <dbReference type="Pfam" id="PF02940"/>
    </source>
</evidence>
<organism evidence="10 11">
    <name type="scientific">Chytriomyces confervae</name>
    <dbReference type="NCBI Taxonomy" id="246404"/>
    <lineage>
        <taxon>Eukaryota</taxon>
        <taxon>Fungi</taxon>
        <taxon>Fungi incertae sedis</taxon>
        <taxon>Chytridiomycota</taxon>
        <taxon>Chytridiomycota incertae sedis</taxon>
        <taxon>Chytridiomycetes</taxon>
        <taxon>Chytridiales</taxon>
        <taxon>Chytriomycetaceae</taxon>
        <taxon>Chytriomyces</taxon>
    </lineage>
</organism>
<comment type="caution">
    <text evidence="10">The sequence shown here is derived from an EMBL/GenBank/DDBJ whole genome shotgun (WGS) entry which is preliminary data.</text>
</comment>
<evidence type="ECO:0000256" key="5">
    <source>
        <dbReference type="ARBA" id="ARBA00022801"/>
    </source>
</evidence>
<dbReference type="EMBL" id="QEAP01000120">
    <property type="protein sequence ID" value="TPX74547.1"/>
    <property type="molecule type" value="Genomic_DNA"/>
</dbReference>
<dbReference type="GO" id="GO:0031533">
    <property type="term" value="C:mRNA capping enzyme complex"/>
    <property type="evidence" value="ECO:0007669"/>
    <property type="project" value="UniProtKB-UniRule"/>
</dbReference>
<dbReference type="Gene3D" id="3.20.100.10">
    <property type="entry name" value="mRNA triphosphatase Cet1-like"/>
    <property type="match status" value="1"/>
</dbReference>
<dbReference type="Pfam" id="PF02940">
    <property type="entry name" value="mRNA_triPase"/>
    <property type="match status" value="1"/>
</dbReference>
<evidence type="ECO:0000313" key="11">
    <source>
        <dbReference type="Proteomes" id="UP000320333"/>
    </source>
</evidence>
<dbReference type="InterPro" id="IPR004206">
    <property type="entry name" value="mRNA_triPase_Cet1"/>
</dbReference>
<dbReference type="STRING" id="246404.A0A507FG58"/>
<dbReference type="InterPro" id="IPR033469">
    <property type="entry name" value="CYTH-like_dom_sf"/>
</dbReference>
<dbReference type="GO" id="GO:0006370">
    <property type="term" value="P:7-methylguanosine mRNA capping"/>
    <property type="evidence" value="ECO:0007669"/>
    <property type="project" value="UniProtKB-UniRule"/>
</dbReference>
<evidence type="ECO:0000256" key="3">
    <source>
        <dbReference type="ARBA" id="ARBA00006345"/>
    </source>
</evidence>
<dbReference type="CDD" id="cd07470">
    <property type="entry name" value="CYTH-like_mRNA_RTPase"/>
    <property type="match status" value="1"/>
</dbReference>
<dbReference type="InterPro" id="IPR037009">
    <property type="entry name" value="mRNA_triPase_Cet1_sf"/>
</dbReference>
<dbReference type="EC" id="3.6.1.74" evidence="8"/>
<dbReference type="AlphaFoldDB" id="A0A507FG58"/>
<feature type="domain" description="mRNA triphosphatase Cet1-like" evidence="9">
    <location>
        <begin position="16"/>
        <end position="219"/>
    </location>
</feature>
<comment type="subunit">
    <text evidence="8">Heterodimer. The mRNA-capping enzyme is composed of two separate chains alpha and beta, respectively a mRNA guanylyltransferase and an mRNA 5'-triphosphate monophosphatase.</text>
</comment>
<keyword evidence="8" id="KW-0506">mRNA capping</keyword>
<sequence length="263" mass="30576">MGTRYEASILRYKPADDITRYVSDWLLRHISKLDNSPHIEIEAKLGILLDKRSSQRLFISSVETEAVISQNEMRFIRFQSDMTIDQHGNFNRLLNKAVADLKGAVKYTHRYEVDTFYPPSRGEAERVRVSVDKKTDEVIATIQKKRIADLNVYNPSSKLDYRISLNMEVPAEMPYSDQDAIYSRDKDRMSYVYQAVQIDLTQVTDSIKNEKVHELEVELASSETLLREKEKLDNRQPNQFQEIVGVLLNNVRVLAKEANKFQR</sequence>
<dbReference type="PANTHER" id="PTHR28118">
    <property type="entry name" value="POLYNUCLEOTIDE 5'-TRIPHOSPHATASE-RELATED"/>
    <property type="match status" value="1"/>
</dbReference>
<comment type="cofactor">
    <cofactor evidence="1 8">
        <name>Mg(2+)</name>
        <dbReference type="ChEBI" id="CHEBI:18420"/>
    </cofactor>
</comment>
<proteinExistence type="inferred from homology"/>
<dbReference type="SUPFAM" id="SSF55154">
    <property type="entry name" value="CYTH-like phosphatases"/>
    <property type="match status" value="1"/>
</dbReference>
<comment type="similarity">
    <text evidence="3 8">Belongs to the fungal TPase family.</text>
</comment>
<evidence type="ECO:0000313" key="10">
    <source>
        <dbReference type="EMBL" id="TPX74547.1"/>
    </source>
</evidence>